<dbReference type="AlphaFoldDB" id="A0A7I4XVU1"/>
<dbReference type="WBParaSite" id="HCON_00017440-00001">
    <property type="protein sequence ID" value="HCON_00017440-00001"/>
    <property type="gene ID" value="HCON_00017440"/>
</dbReference>
<dbReference type="OrthoDB" id="5870084at2759"/>
<keyword evidence="2" id="KW-1185">Reference proteome</keyword>
<evidence type="ECO:0000313" key="2">
    <source>
        <dbReference type="Proteomes" id="UP000025227"/>
    </source>
</evidence>
<proteinExistence type="predicted"/>
<evidence type="ECO:0000256" key="1">
    <source>
        <dbReference type="SAM" id="MobiDB-lite"/>
    </source>
</evidence>
<organism evidence="2 3">
    <name type="scientific">Haemonchus contortus</name>
    <name type="common">Barber pole worm</name>
    <dbReference type="NCBI Taxonomy" id="6289"/>
    <lineage>
        <taxon>Eukaryota</taxon>
        <taxon>Metazoa</taxon>
        <taxon>Ecdysozoa</taxon>
        <taxon>Nematoda</taxon>
        <taxon>Chromadorea</taxon>
        <taxon>Rhabditida</taxon>
        <taxon>Rhabditina</taxon>
        <taxon>Rhabditomorpha</taxon>
        <taxon>Strongyloidea</taxon>
        <taxon>Trichostrongylidae</taxon>
        <taxon>Haemonchus</taxon>
    </lineage>
</organism>
<feature type="compositionally biased region" description="Basic and acidic residues" evidence="1">
    <location>
        <begin position="61"/>
        <end position="71"/>
    </location>
</feature>
<dbReference type="Proteomes" id="UP000025227">
    <property type="component" value="Unplaced"/>
</dbReference>
<name>A0A7I4XVU1_HAECO</name>
<sequence length="80" mass="9425">MDRRTKEVHKKGAPARCTIYKWYSKFTSDDYSIEDEDRPGLSMKLNLEPGRSKGAKKFRGRHTDRQTDRQTDGQTFRQTD</sequence>
<accession>A0A7I4XVU1</accession>
<protein>
    <submittedName>
        <fullName evidence="3">HTH_48 domain-containing protein</fullName>
    </submittedName>
</protein>
<feature type="region of interest" description="Disordered" evidence="1">
    <location>
        <begin position="33"/>
        <end position="80"/>
    </location>
</feature>
<evidence type="ECO:0000313" key="3">
    <source>
        <dbReference type="WBParaSite" id="HCON_00017440-00001"/>
    </source>
</evidence>
<reference evidence="3" key="1">
    <citation type="submission" date="2020-12" db="UniProtKB">
        <authorList>
            <consortium name="WormBaseParasite"/>
        </authorList>
    </citation>
    <scope>IDENTIFICATION</scope>
    <source>
        <strain evidence="3">MHco3</strain>
    </source>
</reference>